<accession>A0ABQ4XBY7</accession>
<comment type="caution">
    <text evidence="3">The sequence shown here is derived from an EMBL/GenBank/DDBJ whole genome shotgun (WGS) entry which is preliminary data.</text>
</comment>
<dbReference type="Pfam" id="PF25597">
    <property type="entry name" value="SH3_retrovirus"/>
    <property type="match status" value="1"/>
</dbReference>
<dbReference type="InterPro" id="IPR039537">
    <property type="entry name" value="Retrotran_Ty1/copia-like"/>
</dbReference>
<feature type="domain" description="Retroviral polymerase SH3-like" evidence="2">
    <location>
        <begin position="66"/>
        <end position="124"/>
    </location>
</feature>
<dbReference type="PANTHER" id="PTHR42648:SF28">
    <property type="entry name" value="TRANSPOSON-ENCODED PROTEIN WITH RIBONUCLEASE H-LIKE AND RETROVIRUS ZINC FINGER-LIKE DOMAINS"/>
    <property type="match status" value="1"/>
</dbReference>
<reference evidence="3" key="2">
    <citation type="submission" date="2022-01" db="EMBL/GenBank/DDBJ databases">
        <authorList>
            <person name="Yamashiro T."/>
            <person name="Shiraishi A."/>
            <person name="Satake H."/>
            <person name="Nakayama K."/>
        </authorList>
    </citation>
    <scope>NUCLEOTIDE SEQUENCE</scope>
</reference>
<organism evidence="3 4">
    <name type="scientific">Tanacetum coccineum</name>
    <dbReference type="NCBI Taxonomy" id="301880"/>
    <lineage>
        <taxon>Eukaryota</taxon>
        <taxon>Viridiplantae</taxon>
        <taxon>Streptophyta</taxon>
        <taxon>Embryophyta</taxon>
        <taxon>Tracheophyta</taxon>
        <taxon>Spermatophyta</taxon>
        <taxon>Magnoliopsida</taxon>
        <taxon>eudicotyledons</taxon>
        <taxon>Gunneridae</taxon>
        <taxon>Pentapetalae</taxon>
        <taxon>asterids</taxon>
        <taxon>campanulids</taxon>
        <taxon>Asterales</taxon>
        <taxon>Asteraceae</taxon>
        <taxon>Asteroideae</taxon>
        <taxon>Anthemideae</taxon>
        <taxon>Anthemidinae</taxon>
        <taxon>Tanacetum</taxon>
    </lineage>
</organism>
<feature type="region of interest" description="Disordered" evidence="1">
    <location>
        <begin position="131"/>
        <end position="210"/>
    </location>
</feature>
<sequence length="475" mass="53790">MLRTLNNITRTLLFQAHIPPSYWVEALNMAAHLLNILPSTAINNEIPFTKLHNKPPTYDHLRVFGCLCYPHISFDHKLQPRSTTCVFLGYPLYIEVPLQLTLSTNKIIISRHVIFDEDQFPFGSMTPDTPPSYDFLLPPHNTHTSQTTHPNNHQLHPPTAMPPSPTHTSPTQSPQAQPQSPHHPLTPRTPATHQQISGPPLSSAHEPTTQAHSEYPITHHCCYCFLERLHYHISTPIWLPVKAGISKPLESMNCHATTTSPIPRSHLHALRDPHWHKVMVDEYNALISNGTWALVPSQQQGIDCDETFSPVVKPATICTVLSLASDKLIGPNHQLDVKNLLHGLRKYLYAAHMQHCNPCKTPETLSPTRFQMHISLYMHDPRDPHFTALKRILRYVRRTIDHGTTVLPPGIVCTLGDNHLSRSAKRQVTLTRSRAEANIRGVCECCCNRSAWIRNLLLELRHSSLLRYSCPIVIM</sequence>
<dbReference type="PANTHER" id="PTHR42648">
    <property type="entry name" value="TRANSPOSASE, PUTATIVE-RELATED"/>
    <property type="match status" value="1"/>
</dbReference>
<gene>
    <name evidence="3" type="ORF">Tco_0657356</name>
</gene>
<keyword evidence="4" id="KW-1185">Reference proteome</keyword>
<dbReference type="Proteomes" id="UP001151760">
    <property type="component" value="Unassembled WGS sequence"/>
</dbReference>
<feature type="compositionally biased region" description="Polar residues" evidence="1">
    <location>
        <begin position="141"/>
        <end position="154"/>
    </location>
</feature>
<dbReference type="EMBL" id="BQNB010009370">
    <property type="protein sequence ID" value="GJS62572.1"/>
    <property type="molecule type" value="Genomic_DNA"/>
</dbReference>
<name>A0ABQ4XBY7_9ASTR</name>
<dbReference type="InterPro" id="IPR012337">
    <property type="entry name" value="RNaseH-like_sf"/>
</dbReference>
<evidence type="ECO:0000313" key="4">
    <source>
        <dbReference type="Proteomes" id="UP001151760"/>
    </source>
</evidence>
<protein>
    <submittedName>
        <fullName evidence="3">Ribonuclease H-like domain-containing protein</fullName>
    </submittedName>
</protein>
<reference evidence="3" key="1">
    <citation type="journal article" date="2022" name="Int. J. Mol. Sci.">
        <title>Draft Genome of Tanacetum Coccineum: Genomic Comparison of Closely Related Tanacetum-Family Plants.</title>
        <authorList>
            <person name="Yamashiro T."/>
            <person name="Shiraishi A."/>
            <person name="Nakayama K."/>
            <person name="Satake H."/>
        </authorList>
    </citation>
    <scope>NUCLEOTIDE SEQUENCE</scope>
</reference>
<evidence type="ECO:0000313" key="3">
    <source>
        <dbReference type="EMBL" id="GJS62572.1"/>
    </source>
</evidence>
<proteinExistence type="predicted"/>
<evidence type="ECO:0000256" key="1">
    <source>
        <dbReference type="SAM" id="MobiDB-lite"/>
    </source>
</evidence>
<dbReference type="SUPFAM" id="SSF53098">
    <property type="entry name" value="Ribonuclease H-like"/>
    <property type="match status" value="1"/>
</dbReference>
<evidence type="ECO:0000259" key="2">
    <source>
        <dbReference type="Pfam" id="PF25597"/>
    </source>
</evidence>
<feature type="compositionally biased region" description="Low complexity" evidence="1">
    <location>
        <begin position="166"/>
        <end position="183"/>
    </location>
</feature>
<dbReference type="InterPro" id="IPR057670">
    <property type="entry name" value="SH3_retrovirus"/>
</dbReference>